<gene>
    <name evidence="2" type="ORF">NTE_03221</name>
</gene>
<evidence type="ECO:0000313" key="2">
    <source>
        <dbReference type="EMBL" id="AIF85250.1"/>
    </source>
</evidence>
<dbReference type="HOGENOM" id="CLU_037990_2_3_2"/>
<dbReference type="EMBL" id="CP007174">
    <property type="protein sequence ID" value="AIF85250.1"/>
    <property type="molecule type" value="Genomic_DNA"/>
</dbReference>
<dbReference type="InterPro" id="IPR050723">
    <property type="entry name" value="CFA/CMAS"/>
</dbReference>
<sequence>MYKSNDEEARLIIALLLLAFFLDIQRAFFYTMMPSLHFMSGAFDSQKFKSAQRQGWDGAAEGWKKWWKTIEESAQVVSDRLVELSRIQKGNHVLDIATGIGEPAVTIARKVGSGGKVTAIDLSTAMLAIARERAKELGLTNIIEFEEGDAESFRLPPQRFDAIVSRFGLMFLPDLPNALKTMKEALVQDGRIAAAVWSTPQRVPAFLLPLEIVMKETGTPPPPPGTPGPFSLADMNRLREIFGQEGFQDIRTESNTMNFKLPSPEKYVDFVRSTAAPLTAMMAGLPPARQQEIWNKVADASRKYSDPGNGSVNFTNEVIFVSAKR</sequence>
<keyword evidence="2" id="KW-0830">Ubiquinone</keyword>
<dbReference type="KEGG" id="nev:NTE_03221"/>
<dbReference type="PANTHER" id="PTHR43667">
    <property type="entry name" value="CYCLOPROPANE-FATTY-ACYL-PHOSPHOLIPID SYNTHASE"/>
    <property type="match status" value="1"/>
</dbReference>
<keyword evidence="2" id="KW-0808">Transferase</keyword>
<dbReference type="Proteomes" id="UP000028194">
    <property type="component" value="Chromosome"/>
</dbReference>
<dbReference type="GO" id="GO:0008168">
    <property type="term" value="F:methyltransferase activity"/>
    <property type="evidence" value="ECO:0007669"/>
    <property type="project" value="UniProtKB-KW"/>
</dbReference>
<feature type="domain" description="Methyltransferase" evidence="1">
    <location>
        <begin position="93"/>
        <end position="190"/>
    </location>
</feature>
<name>A0A075MVJ2_9ARCH</name>
<dbReference type="eggNOG" id="arCOG01783">
    <property type="taxonomic scope" value="Archaea"/>
</dbReference>
<proteinExistence type="predicted"/>
<dbReference type="SUPFAM" id="SSF53335">
    <property type="entry name" value="S-adenosyl-L-methionine-dependent methyltransferases"/>
    <property type="match status" value="1"/>
</dbReference>
<dbReference type="Gene3D" id="3.40.50.150">
    <property type="entry name" value="Vaccinia Virus protein VP39"/>
    <property type="match status" value="1"/>
</dbReference>
<dbReference type="STRING" id="1459636.NTE_03221"/>
<keyword evidence="2" id="KW-0489">Methyltransferase</keyword>
<dbReference type="GO" id="GO:0032259">
    <property type="term" value="P:methylation"/>
    <property type="evidence" value="ECO:0007669"/>
    <property type="project" value="UniProtKB-KW"/>
</dbReference>
<evidence type="ECO:0000259" key="1">
    <source>
        <dbReference type="Pfam" id="PF13649"/>
    </source>
</evidence>
<accession>A0A075MVJ2</accession>
<reference evidence="2 3" key="1">
    <citation type="journal article" date="2014" name="PLoS ONE">
        <title>Genome Sequence of Candidatus Nitrososphaera evergladensis from Group I.1b Enriched from Everglades Soil Reveals Novel Genomic Features of the Ammonia-Oxidizing Archaea.</title>
        <authorList>
            <person name="Zhalnina K.V."/>
            <person name="Dias R."/>
            <person name="Leonard M.T."/>
            <person name="Dorr de Quadros P."/>
            <person name="Camargo F.A."/>
            <person name="Drew J.C."/>
            <person name="Farmerie W.G."/>
            <person name="Daroub S.H."/>
            <person name="Triplett E.W."/>
        </authorList>
    </citation>
    <scope>NUCLEOTIDE SEQUENCE [LARGE SCALE GENOMIC DNA]</scope>
    <source>
        <strain evidence="2 3">SR1</strain>
    </source>
</reference>
<organism evidence="2 3">
    <name type="scientific">Candidatus Nitrososphaera evergladensis SR1</name>
    <dbReference type="NCBI Taxonomy" id="1459636"/>
    <lineage>
        <taxon>Archaea</taxon>
        <taxon>Nitrososphaerota</taxon>
        <taxon>Nitrososphaeria</taxon>
        <taxon>Nitrososphaerales</taxon>
        <taxon>Nitrososphaeraceae</taxon>
        <taxon>Nitrososphaera</taxon>
    </lineage>
</organism>
<evidence type="ECO:0000313" key="3">
    <source>
        <dbReference type="Proteomes" id="UP000028194"/>
    </source>
</evidence>
<dbReference type="InterPro" id="IPR041698">
    <property type="entry name" value="Methyltransf_25"/>
</dbReference>
<protein>
    <submittedName>
        <fullName evidence="2">Methylase involved in ubiquinone/menaquinone biosynthesis</fullName>
    </submittedName>
</protein>
<dbReference type="PANTHER" id="PTHR43667:SF2">
    <property type="entry name" value="FATTY ACID C-METHYL TRANSFERASE"/>
    <property type="match status" value="1"/>
</dbReference>
<dbReference type="CDD" id="cd02440">
    <property type="entry name" value="AdoMet_MTases"/>
    <property type="match status" value="1"/>
</dbReference>
<dbReference type="AlphaFoldDB" id="A0A075MVJ2"/>
<keyword evidence="3" id="KW-1185">Reference proteome</keyword>
<dbReference type="Pfam" id="PF13649">
    <property type="entry name" value="Methyltransf_25"/>
    <property type="match status" value="1"/>
</dbReference>
<dbReference type="InterPro" id="IPR029063">
    <property type="entry name" value="SAM-dependent_MTases_sf"/>
</dbReference>